<accession>A0AAD9NRU8</accession>
<keyword evidence="3" id="KW-1185">Reference proteome</keyword>
<evidence type="ECO:0000313" key="2">
    <source>
        <dbReference type="EMBL" id="KAK2180070.1"/>
    </source>
</evidence>
<feature type="transmembrane region" description="Helical" evidence="1">
    <location>
        <begin position="20"/>
        <end position="40"/>
    </location>
</feature>
<dbReference type="Proteomes" id="UP001209878">
    <property type="component" value="Unassembled WGS sequence"/>
</dbReference>
<protein>
    <submittedName>
        <fullName evidence="2">Uncharacterized protein</fullName>
    </submittedName>
</protein>
<proteinExistence type="predicted"/>
<reference evidence="2" key="1">
    <citation type="journal article" date="2023" name="Mol. Biol. Evol.">
        <title>Third-Generation Sequencing Reveals the Adaptive Role of the Epigenome in Three Deep-Sea Polychaetes.</title>
        <authorList>
            <person name="Perez M."/>
            <person name="Aroh O."/>
            <person name="Sun Y."/>
            <person name="Lan Y."/>
            <person name="Juniper S.K."/>
            <person name="Young C.R."/>
            <person name="Angers B."/>
            <person name="Qian P.Y."/>
        </authorList>
    </citation>
    <scope>NUCLEOTIDE SEQUENCE</scope>
    <source>
        <strain evidence="2">R07B-5</strain>
    </source>
</reference>
<evidence type="ECO:0000256" key="1">
    <source>
        <dbReference type="SAM" id="Phobius"/>
    </source>
</evidence>
<dbReference type="AlphaFoldDB" id="A0AAD9NRU8"/>
<sequence length="119" mass="14216">MRRHLQSSSVTYSRSCLYHLWHQYLWVLAYSFFSSGLASMSDQNRHHYKFKFTRLPKDLPFTFPSRKTIFLGAKWTGTVCIYSSDHSEKWTKSVCIHHGCIQRTFLFFICCTFKKIIMQ</sequence>
<name>A0AAD9NRU8_RIDPI</name>
<comment type="caution">
    <text evidence="2">The sequence shown here is derived from an EMBL/GenBank/DDBJ whole genome shotgun (WGS) entry which is preliminary data.</text>
</comment>
<organism evidence="2 3">
    <name type="scientific">Ridgeia piscesae</name>
    <name type="common">Tubeworm</name>
    <dbReference type="NCBI Taxonomy" id="27915"/>
    <lineage>
        <taxon>Eukaryota</taxon>
        <taxon>Metazoa</taxon>
        <taxon>Spiralia</taxon>
        <taxon>Lophotrochozoa</taxon>
        <taxon>Annelida</taxon>
        <taxon>Polychaeta</taxon>
        <taxon>Sedentaria</taxon>
        <taxon>Canalipalpata</taxon>
        <taxon>Sabellida</taxon>
        <taxon>Siboglinidae</taxon>
        <taxon>Ridgeia</taxon>
    </lineage>
</organism>
<keyword evidence="1" id="KW-0812">Transmembrane</keyword>
<dbReference type="EMBL" id="JAODUO010000459">
    <property type="protein sequence ID" value="KAK2180070.1"/>
    <property type="molecule type" value="Genomic_DNA"/>
</dbReference>
<keyword evidence="1" id="KW-0472">Membrane</keyword>
<gene>
    <name evidence="2" type="ORF">NP493_457g01050</name>
</gene>
<evidence type="ECO:0000313" key="3">
    <source>
        <dbReference type="Proteomes" id="UP001209878"/>
    </source>
</evidence>
<keyword evidence="1" id="KW-1133">Transmembrane helix</keyword>